<keyword evidence="2" id="KW-1185">Reference proteome</keyword>
<protein>
    <submittedName>
        <fullName evidence="1">Uncharacterized protein</fullName>
    </submittedName>
</protein>
<reference evidence="1" key="1">
    <citation type="submission" date="2021-02" db="EMBL/GenBank/DDBJ databases">
        <authorList>
            <person name="Palmer J.M."/>
        </authorList>
    </citation>
    <scope>NUCLEOTIDE SEQUENCE</scope>
    <source>
        <strain evidence="1">SCRP734</strain>
    </source>
</reference>
<organism evidence="1 2">
    <name type="scientific">Phytophthora pseudosyringae</name>
    <dbReference type="NCBI Taxonomy" id="221518"/>
    <lineage>
        <taxon>Eukaryota</taxon>
        <taxon>Sar</taxon>
        <taxon>Stramenopiles</taxon>
        <taxon>Oomycota</taxon>
        <taxon>Peronosporomycetes</taxon>
        <taxon>Peronosporales</taxon>
        <taxon>Peronosporaceae</taxon>
        <taxon>Phytophthora</taxon>
    </lineage>
</organism>
<dbReference type="EMBL" id="JAGDFM010000844">
    <property type="protein sequence ID" value="KAG7376025.1"/>
    <property type="molecule type" value="Genomic_DNA"/>
</dbReference>
<name>A0A8T1V4S3_9STRA</name>
<evidence type="ECO:0000313" key="2">
    <source>
        <dbReference type="Proteomes" id="UP000694044"/>
    </source>
</evidence>
<dbReference type="AlphaFoldDB" id="A0A8T1V4S3"/>
<proteinExistence type="predicted"/>
<accession>A0A8T1V4S3</accession>
<sequence>MIQLVDSVLTSKPPWLTNETTCIQCQSEDALSAVIPGVDAYRRPAPGASPPTTAVCGGCGATYKDKDIIDASLIALAHSDFDVMDLQWNDFEKCRPPQVRENNSVATSLLVRDLQVHYWNHCKSCFKVSIHWFGLRGVESQSSNHIVYVLLHFAMQKTIRTPKASICRFLKPESVHLGRSIIDEHQCLHLHRSIGCEYVNAYNPIVMAAMKCNHDAQFVLSNGAKDTAAYVATYCFKSQNPVENQIALSLAAFTKAVAKTHALPPDTSAIDRGYKILGSMLYTVTNGQEVVAPMAALYILNETPFWFSHEFVRVDMWRMLQKRSGLVEISVSQHEFDHQHSSQGSISSDNLLKKYWKRKAAFEHVSFIDILEQFE</sequence>
<comment type="caution">
    <text evidence="1">The sequence shown here is derived from an EMBL/GenBank/DDBJ whole genome shotgun (WGS) entry which is preliminary data.</text>
</comment>
<evidence type="ECO:0000313" key="1">
    <source>
        <dbReference type="EMBL" id="KAG7376025.1"/>
    </source>
</evidence>
<gene>
    <name evidence="1" type="ORF">PHYPSEUDO_014622</name>
</gene>
<dbReference type="Proteomes" id="UP000694044">
    <property type="component" value="Unassembled WGS sequence"/>
</dbReference>
<dbReference type="OrthoDB" id="129017at2759"/>